<evidence type="ECO:0000256" key="3">
    <source>
        <dbReference type="ARBA" id="ARBA00023172"/>
    </source>
</evidence>
<keyword evidence="3" id="KW-0233">DNA recombination</keyword>
<dbReference type="InterPro" id="IPR025269">
    <property type="entry name" value="SAM-like_dom"/>
</dbReference>
<dbReference type="InterPro" id="IPR050090">
    <property type="entry name" value="Tyrosine_recombinase_XerCD"/>
</dbReference>
<comment type="caution">
    <text evidence="5">The sequence shown here is derived from an EMBL/GenBank/DDBJ whole genome shotgun (WGS) entry which is preliminary data.</text>
</comment>
<dbReference type="CDD" id="cd01185">
    <property type="entry name" value="INTN1_C_like"/>
    <property type="match status" value="1"/>
</dbReference>
<dbReference type="PROSITE" id="PS51898">
    <property type="entry name" value="TYR_RECOMBINASE"/>
    <property type="match status" value="1"/>
</dbReference>
<dbReference type="PANTHER" id="PTHR30349">
    <property type="entry name" value="PHAGE INTEGRASE-RELATED"/>
    <property type="match status" value="1"/>
</dbReference>
<dbReference type="InterPro" id="IPR035386">
    <property type="entry name" value="Arm-DNA-bind_5"/>
</dbReference>
<dbReference type="GO" id="GO:0006310">
    <property type="term" value="P:DNA recombination"/>
    <property type="evidence" value="ECO:0007669"/>
    <property type="project" value="UniProtKB-KW"/>
</dbReference>
<protein>
    <submittedName>
        <fullName evidence="5">Tyrosine recombinase XerC</fullName>
    </submittedName>
</protein>
<dbReference type="Pfam" id="PF13102">
    <property type="entry name" value="Phage_int_SAM_5"/>
    <property type="match status" value="1"/>
</dbReference>
<evidence type="ECO:0000256" key="2">
    <source>
        <dbReference type="ARBA" id="ARBA00023125"/>
    </source>
</evidence>
<accession>A0A5J4SSY4</accession>
<dbReference type="InterPro" id="IPR011010">
    <property type="entry name" value="DNA_brk_join_enz"/>
</dbReference>
<dbReference type="InterPro" id="IPR010998">
    <property type="entry name" value="Integrase_recombinase_N"/>
</dbReference>
<comment type="similarity">
    <text evidence="1">Belongs to the 'phage' integrase family.</text>
</comment>
<sequence length="450" mass="52468">MEEREMNATKNKNKNNTKSTVYSTFAVLFYINRQKIKKNSRCPLMGRISINAEMAQFSVGIDVDPKLWDAKTYRLTGRSRHASEANYQITHLTEKIQRYYKEILDEQGYITAELVKNAVGGIGRKKENLLELFREHNEEYSKQVGITRSAETMRNYISVYNQTKSFLRTHYNAEDIPLRQLELSFIEKFDSFMRIEQGFTAHTVSSYTIMLRKIIRRAISRGILHKNPFAGYIPEQPPCKRRHMTREELDKFMNVSIASKRVCHTRDMFIFATFTGLSYADMRNLSEENIHQEQNGSLWLKIKRQKTGSKCNIPLLDVPLQIMEKYKSERKGSKIFNMITLSCMEVNLKKIAKLCKIETRITYHQSRHNFGTLITLSQGVPMETVSQMMGHKCIKTTQIYAKLTRQKLNEDMKKLSSRIGGKYKLEDYAENDNETNQCKTVQLKPNNHGK</sequence>
<dbReference type="GO" id="GO:0015074">
    <property type="term" value="P:DNA integration"/>
    <property type="evidence" value="ECO:0007669"/>
    <property type="project" value="InterPro"/>
</dbReference>
<organism evidence="5">
    <name type="scientific">termite gut metagenome</name>
    <dbReference type="NCBI Taxonomy" id="433724"/>
    <lineage>
        <taxon>unclassified sequences</taxon>
        <taxon>metagenomes</taxon>
        <taxon>organismal metagenomes</taxon>
    </lineage>
</organism>
<dbReference type="PANTHER" id="PTHR30349:SF64">
    <property type="entry name" value="PROPHAGE INTEGRASE INTD-RELATED"/>
    <property type="match status" value="1"/>
</dbReference>
<gene>
    <name evidence="5" type="ORF">EZS27_004223</name>
</gene>
<dbReference type="InterPro" id="IPR013762">
    <property type="entry name" value="Integrase-like_cat_sf"/>
</dbReference>
<reference evidence="5" key="1">
    <citation type="submission" date="2019-03" db="EMBL/GenBank/DDBJ databases">
        <title>Single cell metagenomics reveals metabolic interactions within the superorganism composed of flagellate Streblomastix strix and complex community of Bacteroidetes bacteria on its surface.</title>
        <authorList>
            <person name="Treitli S.C."/>
            <person name="Kolisko M."/>
            <person name="Husnik F."/>
            <person name="Keeling P."/>
            <person name="Hampl V."/>
        </authorList>
    </citation>
    <scope>NUCLEOTIDE SEQUENCE</scope>
    <source>
        <strain evidence="5">STM</strain>
    </source>
</reference>
<dbReference type="Pfam" id="PF00589">
    <property type="entry name" value="Phage_integrase"/>
    <property type="match status" value="1"/>
</dbReference>
<dbReference type="EMBL" id="SNRY01000071">
    <property type="protein sequence ID" value="KAA6348333.1"/>
    <property type="molecule type" value="Genomic_DNA"/>
</dbReference>
<name>A0A5J4SSY4_9ZZZZ</name>
<dbReference type="InterPro" id="IPR002104">
    <property type="entry name" value="Integrase_catalytic"/>
</dbReference>
<keyword evidence="2" id="KW-0238">DNA-binding</keyword>
<dbReference type="SUPFAM" id="SSF56349">
    <property type="entry name" value="DNA breaking-rejoining enzymes"/>
    <property type="match status" value="1"/>
</dbReference>
<dbReference type="AlphaFoldDB" id="A0A5J4SSY4"/>
<dbReference type="GO" id="GO:0003677">
    <property type="term" value="F:DNA binding"/>
    <property type="evidence" value="ECO:0007669"/>
    <property type="project" value="UniProtKB-KW"/>
</dbReference>
<dbReference type="Pfam" id="PF17293">
    <property type="entry name" value="Arm-DNA-bind_5"/>
    <property type="match status" value="1"/>
</dbReference>
<proteinExistence type="inferred from homology"/>
<dbReference type="Gene3D" id="1.10.150.130">
    <property type="match status" value="1"/>
</dbReference>
<evidence type="ECO:0000259" key="4">
    <source>
        <dbReference type="PROSITE" id="PS51898"/>
    </source>
</evidence>
<feature type="domain" description="Tyr recombinase" evidence="4">
    <location>
        <begin position="239"/>
        <end position="413"/>
    </location>
</feature>
<dbReference type="Gene3D" id="1.10.443.10">
    <property type="entry name" value="Intergrase catalytic core"/>
    <property type="match status" value="1"/>
</dbReference>
<evidence type="ECO:0000313" key="5">
    <source>
        <dbReference type="EMBL" id="KAA6348333.1"/>
    </source>
</evidence>
<evidence type="ECO:0000256" key="1">
    <source>
        <dbReference type="ARBA" id="ARBA00008857"/>
    </source>
</evidence>